<name>V4R5X6_9HYPH</name>
<dbReference type="PANTHER" id="PTHR30543">
    <property type="entry name" value="CHROMATE REDUCTASE"/>
    <property type="match status" value="1"/>
</dbReference>
<dbReference type="EMBL" id="AWXZ01000007">
    <property type="protein sequence ID" value="ESR27357.1"/>
    <property type="molecule type" value="Genomic_DNA"/>
</dbReference>
<accession>V4R5X6</accession>
<dbReference type="STRING" id="631454.N177_0336"/>
<protein>
    <submittedName>
        <fullName evidence="2">NADPH-dependent FMN reductase</fullName>
    </submittedName>
</protein>
<dbReference type="eggNOG" id="COG0431">
    <property type="taxonomic scope" value="Bacteria"/>
</dbReference>
<dbReference type="GO" id="GO:0005829">
    <property type="term" value="C:cytosol"/>
    <property type="evidence" value="ECO:0007669"/>
    <property type="project" value="TreeGrafter"/>
</dbReference>
<dbReference type="Gene3D" id="3.40.50.360">
    <property type="match status" value="1"/>
</dbReference>
<comment type="caution">
    <text evidence="2">The sequence shown here is derived from an EMBL/GenBank/DDBJ whole genome shotgun (WGS) entry which is preliminary data.</text>
</comment>
<dbReference type="GO" id="GO:0016491">
    <property type="term" value="F:oxidoreductase activity"/>
    <property type="evidence" value="ECO:0007669"/>
    <property type="project" value="InterPro"/>
</dbReference>
<evidence type="ECO:0000313" key="3">
    <source>
        <dbReference type="Proteomes" id="UP000017819"/>
    </source>
</evidence>
<gene>
    <name evidence="2" type="ORF">N177_0336</name>
</gene>
<feature type="domain" description="NADPH-dependent FMN reductase-like" evidence="1">
    <location>
        <begin position="4"/>
        <end position="149"/>
    </location>
</feature>
<dbReference type="Pfam" id="PF03358">
    <property type="entry name" value="FMN_red"/>
    <property type="match status" value="1"/>
</dbReference>
<dbReference type="PATRIC" id="fig|631454.5.peg.334"/>
<dbReference type="InterPro" id="IPR050712">
    <property type="entry name" value="NAD(P)H-dep_reductase"/>
</dbReference>
<evidence type="ECO:0000259" key="1">
    <source>
        <dbReference type="Pfam" id="PF03358"/>
    </source>
</evidence>
<keyword evidence="3" id="KW-1185">Reference proteome</keyword>
<reference evidence="2 3" key="1">
    <citation type="journal article" date="2014" name="Genome Announc.">
        <title>Draft Genome Sequence of Lutibaculum baratangense Strain AMV1T, Isolated from a Mud Volcano in Andamans, India.</title>
        <authorList>
            <person name="Singh A."/>
            <person name="Sreenivas A."/>
            <person name="Sathyanarayana Reddy G."/>
            <person name="Pinnaka A.K."/>
            <person name="Shivaji S."/>
        </authorList>
    </citation>
    <scope>NUCLEOTIDE SEQUENCE [LARGE SCALE GENOMIC DNA]</scope>
    <source>
        <strain evidence="2 3">AMV1</strain>
    </source>
</reference>
<dbReference type="Proteomes" id="UP000017819">
    <property type="component" value="Unassembled WGS sequence"/>
</dbReference>
<dbReference type="InterPro" id="IPR029039">
    <property type="entry name" value="Flavoprotein-like_sf"/>
</dbReference>
<dbReference type="InterPro" id="IPR005025">
    <property type="entry name" value="FMN_Rdtase-like_dom"/>
</dbReference>
<dbReference type="PANTHER" id="PTHR30543:SF21">
    <property type="entry name" value="NAD(P)H-DEPENDENT FMN REDUCTASE LOT6"/>
    <property type="match status" value="1"/>
</dbReference>
<proteinExistence type="predicted"/>
<organism evidence="2 3">
    <name type="scientific">Lutibaculum baratangense AMV1</name>
    <dbReference type="NCBI Taxonomy" id="631454"/>
    <lineage>
        <taxon>Bacteria</taxon>
        <taxon>Pseudomonadati</taxon>
        <taxon>Pseudomonadota</taxon>
        <taxon>Alphaproteobacteria</taxon>
        <taxon>Hyphomicrobiales</taxon>
        <taxon>Tepidamorphaceae</taxon>
        <taxon>Lutibaculum</taxon>
    </lineage>
</organism>
<dbReference type="AlphaFoldDB" id="V4R5X6"/>
<sequence>MTLKLNIIVASTRPGRQGPAVGDWFEEYARGHGAFEPVLLDLAKVGLPLYDEPRHPAMQQYEHEHTKRWAKSVAAGDAVVLVTPEYNHTMPPSLVNALDFVYKEWNYKPVGIVSYGGVSGGLRAAQTAREMAATLKMMPIPEGVPIPNFAQSIEEGRFKSNELIDASAKSMLDELAKWAKALKPLREPARTPEPAAA</sequence>
<dbReference type="OrthoDB" id="9812295at2"/>
<dbReference type="GO" id="GO:0010181">
    <property type="term" value="F:FMN binding"/>
    <property type="evidence" value="ECO:0007669"/>
    <property type="project" value="TreeGrafter"/>
</dbReference>
<dbReference type="RefSeq" id="WP_023430493.1">
    <property type="nucleotide sequence ID" value="NZ_AWXZ01000007.1"/>
</dbReference>
<dbReference type="SUPFAM" id="SSF52218">
    <property type="entry name" value="Flavoproteins"/>
    <property type="match status" value="1"/>
</dbReference>
<evidence type="ECO:0000313" key="2">
    <source>
        <dbReference type="EMBL" id="ESR27357.1"/>
    </source>
</evidence>